<reference evidence="6" key="1">
    <citation type="submission" date="2025-08" db="UniProtKB">
        <authorList>
            <consortium name="Ensembl"/>
        </authorList>
    </citation>
    <scope>IDENTIFICATION</scope>
</reference>
<dbReference type="GeneTree" id="ENSGT00390000001442"/>
<dbReference type="GO" id="GO:0003735">
    <property type="term" value="F:structural constituent of ribosome"/>
    <property type="evidence" value="ECO:0007669"/>
    <property type="project" value="InterPro"/>
</dbReference>
<evidence type="ECO:0000313" key="6">
    <source>
        <dbReference type="Ensembl" id="ENSEBUP00000026917.1"/>
    </source>
</evidence>
<organism evidence="6 7">
    <name type="scientific">Eptatretus burgeri</name>
    <name type="common">Inshore hagfish</name>
    <dbReference type="NCBI Taxonomy" id="7764"/>
    <lineage>
        <taxon>Eukaryota</taxon>
        <taxon>Metazoa</taxon>
        <taxon>Chordata</taxon>
        <taxon>Craniata</taxon>
        <taxon>Vertebrata</taxon>
        <taxon>Cyclostomata</taxon>
        <taxon>Myxini</taxon>
        <taxon>Myxiniformes</taxon>
        <taxon>Myxinidae</taxon>
        <taxon>Eptatretinae</taxon>
        <taxon>Eptatretus</taxon>
    </lineage>
</organism>
<evidence type="ECO:0000313" key="7">
    <source>
        <dbReference type="Proteomes" id="UP000694388"/>
    </source>
</evidence>
<dbReference type="PANTHER" id="PTHR13014">
    <property type="entry name" value="MITOCHONDRIAL 28S RIBOSOMAL PROTEIN S30/P52 PRO-APOTOTIC PROTEIN"/>
    <property type="match status" value="1"/>
</dbReference>
<sequence>MACWPLLRVSLWARCPLGLFFAGHRRLALVAGTSTEAQAGEVRYPPVVASLTADSEASRARRKAIHRASITRAATPSERIRLLCKLQRLKFIVYPLSFAINADISAQHFTKTAFVSGLPPGLDAHPAMDLTELHQLARIALLQEECVLGRHRPTLFRDGRQKAEPFVQNLVQLLLGALSAHNPLLADSRLDLKPAVAYYWCRGNARVQRGHRRGKVDPFRFQIEDQPLHQIRLPKPLPEFVPLESGPSMEAEVPDYPWHPSRIPLFQRQYENRIFTGVKTEDQHCYGHTQFHLVADRLHRRSLILKGLEDQIEVRLRAHGIFSLFAWTAAQALYQGFWADVDVDRPFTSQAIITDGNMFSFFCYQLNTLALDVESDVDNPRRNLCWGTESMPLYKVAEGDQIVDLDEKTFALLINFLLNKPRTDTGVVSSV</sequence>
<feature type="chain" id="PRO_5034640747" evidence="5">
    <location>
        <begin position="23"/>
        <end position="431"/>
    </location>
</feature>
<dbReference type="GO" id="GO:0006412">
    <property type="term" value="P:translation"/>
    <property type="evidence" value="ECO:0007669"/>
    <property type="project" value="InterPro"/>
</dbReference>
<name>A0A8C4R9M7_EPTBU</name>
<comment type="subcellular location">
    <subcellularLocation>
        <location evidence="1">Mitochondrion</location>
    </subcellularLocation>
</comment>
<evidence type="ECO:0000256" key="3">
    <source>
        <dbReference type="ARBA" id="ARBA00023128"/>
    </source>
</evidence>
<reference evidence="6" key="2">
    <citation type="submission" date="2025-09" db="UniProtKB">
        <authorList>
            <consortium name="Ensembl"/>
        </authorList>
    </citation>
    <scope>IDENTIFICATION</scope>
</reference>
<evidence type="ECO:0000256" key="4">
    <source>
        <dbReference type="ARBA" id="ARBA00023274"/>
    </source>
</evidence>
<dbReference type="InterPro" id="IPR010793">
    <property type="entry name" value="Ribosomal_mL37/mL65"/>
</dbReference>
<dbReference type="GO" id="GO:0005762">
    <property type="term" value="C:mitochondrial large ribosomal subunit"/>
    <property type="evidence" value="ECO:0007669"/>
    <property type="project" value="TreeGrafter"/>
</dbReference>
<dbReference type="Pfam" id="PF07147">
    <property type="entry name" value="PDCD9"/>
    <property type="match status" value="1"/>
</dbReference>
<keyword evidence="3" id="KW-0496">Mitochondrion</keyword>
<proteinExistence type="predicted"/>
<dbReference type="PANTHER" id="PTHR13014:SF3">
    <property type="entry name" value="LARGE RIBOSOMAL SUBUNIT PROTEIN ML65"/>
    <property type="match status" value="1"/>
</dbReference>
<accession>A0A8C4R9M7</accession>
<feature type="signal peptide" evidence="5">
    <location>
        <begin position="1"/>
        <end position="22"/>
    </location>
</feature>
<keyword evidence="7" id="KW-1185">Reference proteome</keyword>
<dbReference type="InterPro" id="IPR039982">
    <property type="entry name" value="Ribosomal_mL65"/>
</dbReference>
<evidence type="ECO:0000256" key="1">
    <source>
        <dbReference type="ARBA" id="ARBA00004173"/>
    </source>
</evidence>
<evidence type="ECO:0000256" key="2">
    <source>
        <dbReference type="ARBA" id="ARBA00022980"/>
    </source>
</evidence>
<evidence type="ECO:0000256" key="5">
    <source>
        <dbReference type="SAM" id="SignalP"/>
    </source>
</evidence>
<dbReference type="Ensembl" id="ENSEBUT00000027493.1">
    <property type="protein sequence ID" value="ENSEBUP00000026917.1"/>
    <property type="gene ID" value="ENSEBUG00000016559.1"/>
</dbReference>
<dbReference type="Proteomes" id="UP000694388">
    <property type="component" value="Unplaced"/>
</dbReference>
<keyword evidence="4" id="KW-0687">Ribonucleoprotein</keyword>
<protein>
    <submittedName>
        <fullName evidence="6">Mitochondrial ribosomal protein S30</fullName>
    </submittedName>
</protein>
<keyword evidence="2" id="KW-0689">Ribosomal protein</keyword>
<dbReference type="OMA" id="RFQIDDN"/>
<dbReference type="AlphaFoldDB" id="A0A8C4R9M7"/>
<keyword evidence="5" id="KW-0732">Signal</keyword>